<evidence type="ECO:0000256" key="6">
    <source>
        <dbReference type="ARBA" id="ARBA00024338"/>
    </source>
</evidence>
<evidence type="ECO:0000313" key="10">
    <source>
        <dbReference type="Ensembl" id="ENSSPUP00000008484.1"/>
    </source>
</evidence>
<dbReference type="Gene3D" id="1.20.1250.20">
    <property type="entry name" value="MFS general substrate transporter like domains"/>
    <property type="match status" value="1"/>
</dbReference>
<feature type="transmembrane region" description="Helical" evidence="8">
    <location>
        <begin position="99"/>
        <end position="118"/>
    </location>
</feature>
<dbReference type="SUPFAM" id="SSF103473">
    <property type="entry name" value="MFS general substrate transporter"/>
    <property type="match status" value="1"/>
</dbReference>
<feature type="transmembrane region" description="Helical" evidence="8">
    <location>
        <begin position="159"/>
        <end position="176"/>
    </location>
</feature>
<accession>A0A8D0GL45</accession>
<dbReference type="PANTHER" id="PTHR23505:SF3">
    <property type="entry name" value="PROTEIN SPINSTER HOMOLOG 3"/>
    <property type="match status" value="1"/>
</dbReference>
<sequence length="497" mass="54099">MSTEEGEIRGLHYPPPPALQNYGATAPSTDTASAQAEQPLGRISAKRAYLAVGVLCYINLINYMDWFIVAGKVMVLFIFCVLLSAPLFGYLGDRYNRKVVLGLGISLWSGVTLGSSFIRESFSWMLFVSRGLVGAGTASYSTVAPTIIADLFEKEKRTLMLSLFYIFIPVGRSVASKVGKGTDRYPSCLFKVTPCMGAIGLVLLILLVPQPPRGMAEGNAAESTPASLKDHGERRTWCEDVVSLCKNWSFVWSSLGVTTMSFVTGALGFWVPLFLSRAQQVHGNVPPCFEEPCNSANSLIFGGITVVTGLVGVITGAEVARRCKKINTRADPIICAVGMLTSSPCFYLAIVLSQKSIPAAYIFIALGEFLLSLNWAIVTDLLLYVVIPKRQSTAVALQIFVSHLLGDAGSPYLIGIISETIQKRQSDRSYLWDFQSLQYSFIVCTFIGVLGGGFFLLTALHIEEDRKKAAPPLKATRATRDIPNSNSRTQRCVSTAY</sequence>
<name>A0A8D0GL45_SPHPU</name>
<dbReference type="AlphaFoldDB" id="A0A8D0GL45"/>
<feature type="transmembrane region" description="Helical" evidence="8">
    <location>
        <begin position="332"/>
        <end position="353"/>
    </location>
</feature>
<dbReference type="GO" id="GO:0022857">
    <property type="term" value="F:transmembrane transporter activity"/>
    <property type="evidence" value="ECO:0007669"/>
    <property type="project" value="InterPro"/>
</dbReference>
<feature type="transmembrane region" description="Helical" evidence="8">
    <location>
        <begin position="124"/>
        <end position="147"/>
    </location>
</feature>
<feature type="compositionally biased region" description="Polar residues" evidence="7">
    <location>
        <begin position="482"/>
        <end position="497"/>
    </location>
</feature>
<dbReference type="InterPro" id="IPR011701">
    <property type="entry name" value="MFS"/>
</dbReference>
<dbReference type="CDD" id="cd17328">
    <property type="entry name" value="MFS_spinster_like"/>
    <property type="match status" value="1"/>
</dbReference>
<dbReference type="OMA" id="YTCVYTA"/>
<evidence type="ECO:0000256" key="1">
    <source>
        <dbReference type="ARBA" id="ARBA00004141"/>
    </source>
</evidence>
<evidence type="ECO:0000256" key="4">
    <source>
        <dbReference type="ARBA" id="ARBA00022989"/>
    </source>
</evidence>
<feature type="transmembrane region" description="Helical" evidence="8">
    <location>
        <begin position="250"/>
        <end position="271"/>
    </location>
</feature>
<feature type="domain" description="Major facilitator superfamily (MFS) profile" evidence="9">
    <location>
        <begin position="1"/>
        <end position="463"/>
    </location>
</feature>
<keyword evidence="11" id="KW-1185">Reference proteome</keyword>
<dbReference type="Proteomes" id="UP000694392">
    <property type="component" value="Unplaced"/>
</dbReference>
<keyword evidence="2" id="KW-0813">Transport</keyword>
<keyword evidence="3 8" id="KW-0812">Transmembrane</keyword>
<feature type="transmembrane region" description="Helical" evidence="8">
    <location>
        <begin position="48"/>
        <end position="68"/>
    </location>
</feature>
<dbReference type="GeneTree" id="ENSGT00390000005976"/>
<feature type="transmembrane region" description="Helical" evidence="8">
    <location>
        <begin position="359"/>
        <end position="387"/>
    </location>
</feature>
<evidence type="ECO:0000256" key="7">
    <source>
        <dbReference type="SAM" id="MobiDB-lite"/>
    </source>
</evidence>
<feature type="transmembrane region" description="Helical" evidence="8">
    <location>
        <begin position="299"/>
        <end position="320"/>
    </location>
</feature>
<evidence type="ECO:0000256" key="3">
    <source>
        <dbReference type="ARBA" id="ARBA00022692"/>
    </source>
</evidence>
<comment type="subcellular location">
    <subcellularLocation>
        <location evidence="1">Membrane</location>
        <topology evidence="1">Multi-pass membrane protein</topology>
    </subcellularLocation>
</comment>
<evidence type="ECO:0000313" key="11">
    <source>
        <dbReference type="Proteomes" id="UP000694392"/>
    </source>
</evidence>
<dbReference type="PANTHER" id="PTHR23505">
    <property type="entry name" value="SPINSTER"/>
    <property type="match status" value="1"/>
</dbReference>
<reference evidence="10" key="1">
    <citation type="submission" date="2025-08" db="UniProtKB">
        <authorList>
            <consortium name="Ensembl"/>
        </authorList>
    </citation>
    <scope>IDENTIFICATION</scope>
</reference>
<dbReference type="PROSITE" id="PS50850">
    <property type="entry name" value="MFS"/>
    <property type="match status" value="1"/>
</dbReference>
<dbReference type="Pfam" id="PF07690">
    <property type="entry name" value="MFS_1"/>
    <property type="match status" value="1"/>
</dbReference>
<dbReference type="GO" id="GO:0016020">
    <property type="term" value="C:membrane"/>
    <property type="evidence" value="ECO:0007669"/>
    <property type="project" value="UniProtKB-SubCell"/>
</dbReference>
<gene>
    <name evidence="10" type="primary">SPNS3</name>
</gene>
<feature type="transmembrane region" description="Helical" evidence="8">
    <location>
        <begin position="394"/>
        <end position="417"/>
    </location>
</feature>
<feature type="transmembrane region" description="Helical" evidence="8">
    <location>
        <begin position="74"/>
        <end position="92"/>
    </location>
</feature>
<keyword evidence="4 8" id="KW-1133">Transmembrane helix</keyword>
<evidence type="ECO:0000259" key="9">
    <source>
        <dbReference type="PROSITE" id="PS50850"/>
    </source>
</evidence>
<evidence type="ECO:0000256" key="8">
    <source>
        <dbReference type="SAM" id="Phobius"/>
    </source>
</evidence>
<dbReference type="InterPro" id="IPR036259">
    <property type="entry name" value="MFS_trans_sf"/>
</dbReference>
<dbReference type="Ensembl" id="ENSSPUT00000009048.1">
    <property type="protein sequence ID" value="ENSSPUP00000008484.1"/>
    <property type="gene ID" value="ENSSPUG00000006553.1"/>
</dbReference>
<protein>
    <submittedName>
        <fullName evidence="10">SPNS lysolipid transporter 3, sphingosine-1-phosphate (putative)</fullName>
    </submittedName>
</protein>
<keyword evidence="5 8" id="KW-0472">Membrane</keyword>
<dbReference type="InterPro" id="IPR020846">
    <property type="entry name" value="MFS_dom"/>
</dbReference>
<evidence type="ECO:0000256" key="2">
    <source>
        <dbReference type="ARBA" id="ARBA00022448"/>
    </source>
</evidence>
<dbReference type="InterPro" id="IPR044770">
    <property type="entry name" value="MFS_spinster-like"/>
</dbReference>
<evidence type="ECO:0000256" key="5">
    <source>
        <dbReference type="ARBA" id="ARBA00023136"/>
    </source>
</evidence>
<organism evidence="10 11">
    <name type="scientific">Sphenodon punctatus</name>
    <name type="common">Tuatara</name>
    <name type="synonym">Hatteria punctata</name>
    <dbReference type="NCBI Taxonomy" id="8508"/>
    <lineage>
        <taxon>Eukaryota</taxon>
        <taxon>Metazoa</taxon>
        <taxon>Chordata</taxon>
        <taxon>Craniata</taxon>
        <taxon>Vertebrata</taxon>
        <taxon>Euteleostomi</taxon>
        <taxon>Lepidosauria</taxon>
        <taxon>Sphenodontia</taxon>
        <taxon>Sphenodontidae</taxon>
        <taxon>Sphenodon</taxon>
    </lineage>
</organism>
<feature type="transmembrane region" description="Helical" evidence="8">
    <location>
        <begin position="437"/>
        <end position="460"/>
    </location>
</feature>
<comment type="similarity">
    <text evidence="6">Belongs to the major facilitator superfamily. Spinster (TC 2.A.1.49) family.</text>
</comment>
<proteinExistence type="inferred from homology"/>
<reference evidence="10" key="2">
    <citation type="submission" date="2025-09" db="UniProtKB">
        <authorList>
            <consortium name="Ensembl"/>
        </authorList>
    </citation>
    <scope>IDENTIFICATION</scope>
</reference>
<feature type="region of interest" description="Disordered" evidence="7">
    <location>
        <begin position="471"/>
        <end position="497"/>
    </location>
</feature>
<feature type="transmembrane region" description="Helical" evidence="8">
    <location>
        <begin position="188"/>
        <end position="208"/>
    </location>
</feature>